<proteinExistence type="predicted"/>
<dbReference type="Pfam" id="PF13490">
    <property type="entry name" value="zf-HC2"/>
    <property type="match status" value="1"/>
</dbReference>
<feature type="domain" description="Putative zinc-finger" evidence="2">
    <location>
        <begin position="9"/>
        <end position="43"/>
    </location>
</feature>
<organism evidence="3">
    <name type="scientific">Aerophobetes bacterium</name>
    <dbReference type="NCBI Taxonomy" id="2030807"/>
    <lineage>
        <taxon>Bacteria</taxon>
        <taxon>Candidatus Aerophobota</taxon>
    </lineage>
</organism>
<dbReference type="Proteomes" id="UP000885660">
    <property type="component" value="Unassembled WGS sequence"/>
</dbReference>
<gene>
    <name evidence="3" type="ORF">ENG47_06675</name>
</gene>
<keyword evidence="1" id="KW-1133">Transmembrane helix</keyword>
<sequence length="162" mass="18442">MRQNKKMKCKKIRKKLVAYLDGELSEKQKLLIKRHLLECAECRKEVDLLSRTSCLLKNQPRIKSSLDFDVNLWRKINSLEKREITPHPLKRVAYIILPAAVAAALIIGVFMGNLVEKLTPSQNVNTPNLEEEYLSSIGLDSFEDFPPGSLPQAYFSLTNQTG</sequence>
<feature type="transmembrane region" description="Helical" evidence="1">
    <location>
        <begin position="92"/>
        <end position="115"/>
    </location>
</feature>
<accession>A0A7V0N0Q7</accession>
<evidence type="ECO:0000259" key="2">
    <source>
        <dbReference type="Pfam" id="PF13490"/>
    </source>
</evidence>
<evidence type="ECO:0000313" key="3">
    <source>
        <dbReference type="EMBL" id="HDN85420.1"/>
    </source>
</evidence>
<name>A0A7V0N0Q7_UNCAE</name>
<keyword evidence="1" id="KW-0472">Membrane</keyword>
<protein>
    <recommendedName>
        <fullName evidence="2">Putative zinc-finger domain-containing protein</fullName>
    </recommendedName>
</protein>
<evidence type="ECO:0000256" key="1">
    <source>
        <dbReference type="SAM" id="Phobius"/>
    </source>
</evidence>
<dbReference type="AlphaFoldDB" id="A0A7V0N0Q7"/>
<comment type="caution">
    <text evidence="3">The sequence shown here is derived from an EMBL/GenBank/DDBJ whole genome shotgun (WGS) entry which is preliminary data.</text>
</comment>
<keyword evidence="1" id="KW-0812">Transmembrane</keyword>
<dbReference type="EMBL" id="DRBC01000402">
    <property type="protein sequence ID" value="HDN85420.1"/>
    <property type="molecule type" value="Genomic_DNA"/>
</dbReference>
<dbReference type="InterPro" id="IPR027383">
    <property type="entry name" value="Znf_put"/>
</dbReference>
<reference evidence="3" key="1">
    <citation type="journal article" date="2020" name="mSystems">
        <title>Genome- and Community-Level Interaction Insights into Carbon Utilization and Element Cycling Functions of Hydrothermarchaeota in Hydrothermal Sediment.</title>
        <authorList>
            <person name="Zhou Z."/>
            <person name="Liu Y."/>
            <person name="Xu W."/>
            <person name="Pan J."/>
            <person name="Luo Z.H."/>
            <person name="Li M."/>
        </authorList>
    </citation>
    <scope>NUCLEOTIDE SEQUENCE [LARGE SCALE GENOMIC DNA]</scope>
    <source>
        <strain evidence="3">HyVt-219</strain>
    </source>
</reference>
<dbReference type="Gene3D" id="1.10.10.1320">
    <property type="entry name" value="Anti-sigma factor, zinc-finger domain"/>
    <property type="match status" value="1"/>
</dbReference>
<dbReference type="InterPro" id="IPR041916">
    <property type="entry name" value="Anti_sigma_zinc_sf"/>
</dbReference>